<dbReference type="GO" id="GO:0004674">
    <property type="term" value="F:protein serine/threonine kinase activity"/>
    <property type="evidence" value="ECO:0007669"/>
    <property type="project" value="UniProtKB-UniRule"/>
</dbReference>
<reference evidence="7" key="1">
    <citation type="submission" date="2018-02" db="EMBL/GenBank/DDBJ databases">
        <authorList>
            <person name="Hornung B."/>
        </authorList>
    </citation>
    <scope>NUCLEOTIDE SEQUENCE [LARGE SCALE GENOMIC DNA]</scope>
</reference>
<evidence type="ECO:0000313" key="6">
    <source>
        <dbReference type="EMBL" id="SPF68285.1"/>
    </source>
</evidence>
<dbReference type="GO" id="GO:0016776">
    <property type="term" value="F:phosphotransferase activity, phosphate group as acceptor"/>
    <property type="evidence" value="ECO:0007669"/>
    <property type="project" value="UniProtKB-UniRule"/>
</dbReference>
<dbReference type="PANTHER" id="PTHR31756:SF3">
    <property type="entry name" value="PYRUVATE, PHOSPHATE DIKINASE REGULATORY PROTEIN 1, CHLOROPLASTIC"/>
    <property type="match status" value="1"/>
</dbReference>
<dbReference type="GO" id="GO:0043531">
    <property type="term" value="F:ADP binding"/>
    <property type="evidence" value="ECO:0007669"/>
    <property type="project" value="UniProtKB-UniRule"/>
</dbReference>
<feature type="binding site" evidence="5">
    <location>
        <begin position="158"/>
        <end position="165"/>
    </location>
    <ligand>
        <name>ADP</name>
        <dbReference type="ChEBI" id="CHEBI:456216"/>
    </ligand>
</feature>
<evidence type="ECO:0000313" key="7">
    <source>
        <dbReference type="Proteomes" id="UP000265962"/>
    </source>
</evidence>
<dbReference type="EMBL" id="OMOH01000004">
    <property type="protein sequence ID" value="SPF68285.1"/>
    <property type="molecule type" value="Genomic_DNA"/>
</dbReference>
<name>A0A375I4K8_9ACTN</name>
<dbReference type="EC" id="2.7.11.32" evidence="5"/>
<comment type="catalytic activity">
    <reaction evidence="5">
        <text>N(tele)-phospho-L-histidyl/L-threonyl-[pyruvate, phosphate dikinase] + ADP = N(tele)-phospho-L-histidyl/O-phospho-L-threonyl-[pyruvate, phosphate dikinase] + AMP + H(+)</text>
        <dbReference type="Rhea" id="RHEA:43692"/>
        <dbReference type="Rhea" id="RHEA-COMP:10650"/>
        <dbReference type="Rhea" id="RHEA-COMP:10651"/>
        <dbReference type="ChEBI" id="CHEBI:15378"/>
        <dbReference type="ChEBI" id="CHEBI:30013"/>
        <dbReference type="ChEBI" id="CHEBI:61977"/>
        <dbReference type="ChEBI" id="CHEBI:83586"/>
        <dbReference type="ChEBI" id="CHEBI:456215"/>
        <dbReference type="ChEBI" id="CHEBI:456216"/>
        <dbReference type="EC" id="2.7.11.32"/>
    </reaction>
</comment>
<dbReference type="Proteomes" id="UP000265962">
    <property type="component" value="Unassembled WGS sequence"/>
</dbReference>
<dbReference type="RefSeq" id="WP_119715455.1">
    <property type="nucleotide sequence ID" value="NZ_OMOH01000004.1"/>
</dbReference>
<evidence type="ECO:0000256" key="4">
    <source>
        <dbReference type="ARBA" id="ARBA00022777"/>
    </source>
</evidence>
<dbReference type="GO" id="GO:0005524">
    <property type="term" value="F:ATP binding"/>
    <property type="evidence" value="ECO:0007669"/>
    <property type="project" value="InterPro"/>
</dbReference>
<sequence length="296" mass="32065">MSPSLEIHVIADSSGETAARLARAARMQFPDHEFQIVRHSRVHNAEQMLEVFDAISASADPERGQAGRAIFYTLVNGELRGMVARFCSDKSIPCADLMGDALAALGEAAGADADEVPMRPVGVEADYFDRISAMEFAVRNDDGVMPDSLRECDICLVGASRSGKTPLSIYLGYAGYKTVNVPIVPGIAPPPQLRTIDRWRIVGLTIDAERLLQIRTRRVKGMGGFGQQDGYADLLSIYDELDEVGQVQRSLGCPVVDTTGLALEEAAARVIEIVEERARRAGAHLRRPAGSMKLAP</sequence>
<dbReference type="OrthoDB" id="3171473at2"/>
<evidence type="ECO:0000256" key="3">
    <source>
        <dbReference type="ARBA" id="ARBA00022741"/>
    </source>
</evidence>
<evidence type="ECO:0000256" key="5">
    <source>
        <dbReference type="HAMAP-Rule" id="MF_00921"/>
    </source>
</evidence>
<dbReference type="InterPro" id="IPR005177">
    <property type="entry name" value="Kinase-pyrophosphorylase"/>
</dbReference>
<keyword evidence="4 5" id="KW-0418">Kinase</keyword>
<keyword evidence="7" id="KW-1185">Reference proteome</keyword>
<dbReference type="PANTHER" id="PTHR31756">
    <property type="entry name" value="PYRUVATE, PHOSPHATE DIKINASE REGULATORY PROTEIN 1, CHLOROPLASTIC"/>
    <property type="match status" value="1"/>
</dbReference>
<gene>
    <name evidence="6" type="ORF">PROPJV5_1228</name>
</gene>
<proteinExistence type="inferred from homology"/>
<organism evidence="6 7">
    <name type="scientific">Propionibacterium ruminifibrarum</name>
    <dbReference type="NCBI Taxonomy" id="1962131"/>
    <lineage>
        <taxon>Bacteria</taxon>
        <taxon>Bacillati</taxon>
        <taxon>Actinomycetota</taxon>
        <taxon>Actinomycetes</taxon>
        <taxon>Propionibacteriales</taxon>
        <taxon>Propionibacteriaceae</taxon>
        <taxon>Propionibacterium</taxon>
    </lineage>
</organism>
<accession>A0A375I4K8</accession>
<evidence type="ECO:0000256" key="2">
    <source>
        <dbReference type="ARBA" id="ARBA00022679"/>
    </source>
</evidence>
<protein>
    <recommendedName>
        <fullName evidence="5">Putative pyruvate, phosphate dikinase regulatory protein</fullName>
        <shortName evidence="5">PPDK regulatory protein</shortName>
        <ecNumber evidence="5">2.7.11.32</ecNumber>
        <ecNumber evidence="5">2.7.4.27</ecNumber>
    </recommendedName>
</protein>
<comment type="catalytic activity">
    <reaction evidence="5">
        <text>N(tele)-phospho-L-histidyl/O-phospho-L-threonyl-[pyruvate, phosphate dikinase] + phosphate + H(+) = N(tele)-phospho-L-histidyl/L-threonyl-[pyruvate, phosphate dikinase] + diphosphate</text>
        <dbReference type="Rhea" id="RHEA:43696"/>
        <dbReference type="Rhea" id="RHEA-COMP:10650"/>
        <dbReference type="Rhea" id="RHEA-COMP:10651"/>
        <dbReference type="ChEBI" id="CHEBI:15378"/>
        <dbReference type="ChEBI" id="CHEBI:30013"/>
        <dbReference type="ChEBI" id="CHEBI:33019"/>
        <dbReference type="ChEBI" id="CHEBI:43474"/>
        <dbReference type="ChEBI" id="CHEBI:61977"/>
        <dbReference type="ChEBI" id="CHEBI:83586"/>
        <dbReference type="EC" id="2.7.4.27"/>
    </reaction>
</comment>
<keyword evidence="6" id="KW-0670">Pyruvate</keyword>
<dbReference type="Pfam" id="PF03618">
    <property type="entry name" value="Kinase-PPPase"/>
    <property type="match status" value="1"/>
</dbReference>
<dbReference type="InterPro" id="IPR026565">
    <property type="entry name" value="PPDK_reg"/>
</dbReference>
<evidence type="ECO:0000256" key="1">
    <source>
        <dbReference type="ARBA" id="ARBA00022527"/>
    </source>
</evidence>
<dbReference type="AlphaFoldDB" id="A0A375I4K8"/>
<keyword evidence="2 5" id="KW-0808">Transferase</keyword>
<dbReference type="HAMAP" id="MF_00921">
    <property type="entry name" value="PDRP"/>
    <property type="match status" value="1"/>
</dbReference>
<dbReference type="EC" id="2.7.4.27" evidence="5"/>
<comment type="similarity">
    <text evidence="5">Belongs to the pyruvate, phosphate/water dikinase regulatory protein family. PDRP subfamily.</text>
</comment>
<keyword evidence="1 5" id="KW-0723">Serine/threonine-protein kinase</keyword>
<keyword evidence="3 5" id="KW-0547">Nucleotide-binding</keyword>
<comment type="function">
    <text evidence="5">Bifunctional serine/threonine kinase and phosphorylase involved in the regulation of the pyruvate, phosphate dikinase (PPDK) by catalyzing its phosphorylation/dephosphorylation.</text>
</comment>
<dbReference type="NCBIfam" id="NF003742">
    <property type="entry name" value="PRK05339.1"/>
    <property type="match status" value="1"/>
</dbReference>